<feature type="region of interest" description="Disordered" evidence="1">
    <location>
        <begin position="67"/>
        <end position="97"/>
    </location>
</feature>
<keyword evidence="2" id="KW-0863">Zinc-finger</keyword>
<dbReference type="EMBL" id="FOFV01000026">
    <property type="protein sequence ID" value="SES39650.1"/>
    <property type="molecule type" value="Genomic_DNA"/>
</dbReference>
<sequence>MVRSYKWQPHDKGRHAIPQELAANEAGRTLCGIEVTAGPDKWPDEARYWPTCTECDQAWRASEGILPWPRRGHGFETPPSRHGDASSTSHGDNPTDVLALVIDTLTAQGARPETAHR</sequence>
<dbReference type="OrthoDB" id="3556580at2"/>
<accession>A0A1H9X0F9</accession>
<dbReference type="AlphaFoldDB" id="A0A1H9X0F9"/>
<dbReference type="RefSeq" id="WP_089926601.1">
    <property type="nucleotide sequence ID" value="NZ_FOFV01000026.1"/>
</dbReference>
<evidence type="ECO:0000256" key="1">
    <source>
        <dbReference type="SAM" id="MobiDB-lite"/>
    </source>
</evidence>
<evidence type="ECO:0000313" key="2">
    <source>
        <dbReference type="EMBL" id="SES39650.1"/>
    </source>
</evidence>
<reference evidence="3" key="1">
    <citation type="submission" date="2016-10" db="EMBL/GenBank/DDBJ databases">
        <authorList>
            <person name="Varghese N."/>
            <person name="Submissions S."/>
        </authorList>
    </citation>
    <scope>NUCLEOTIDE SEQUENCE [LARGE SCALE GENOMIC DNA]</scope>
    <source>
        <strain evidence="3">DSM 44437</strain>
    </source>
</reference>
<organism evidence="2 3">
    <name type="scientific">Lentzea albida</name>
    <dbReference type="NCBI Taxonomy" id="65499"/>
    <lineage>
        <taxon>Bacteria</taxon>
        <taxon>Bacillati</taxon>
        <taxon>Actinomycetota</taxon>
        <taxon>Actinomycetes</taxon>
        <taxon>Pseudonocardiales</taxon>
        <taxon>Pseudonocardiaceae</taxon>
        <taxon>Lentzea</taxon>
    </lineage>
</organism>
<proteinExistence type="predicted"/>
<dbReference type="GO" id="GO:0008270">
    <property type="term" value="F:zinc ion binding"/>
    <property type="evidence" value="ECO:0007669"/>
    <property type="project" value="UniProtKB-KW"/>
</dbReference>
<keyword evidence="2" id="KW-0862">Zinc</keyword>
<dbReference type="Proteomes" id="UP000199503">
    <property type="component" value="Unassembled WGS sequence"/>
</dbReference>
<gene>
    <name evidence="2" type="ORF">SAMN04488000_12651</name>
</gene>
<keyword evidence="2" id="KW-0479">Metal-binding</keyword>
<dbReference type="InterPro" id="IPR031795">
    <property type="entry name" value="Zf-HC3"/>
</dbReference>
<protein>
    <submittedName>
        <fullName evidence="2">Zinc-finger</fullName>
    </submittedName>
</protein>
<name>A0A1H9X0F9_9PSEU</name>
<dbReference type="STRING" id="65499.SAMN04488000_12651"/>
<keyword evidence="3" id="KW-1185">Reference proteome</keyword>
<dbReference type="Pfam" id="PF16827">
    <property type="entry name" value="zf-HC3"/>
    <property type="match status" value="1"/>
</dbReference>
<evidence type="ECO:0000313" key="3">
    <source>
        <dbReference type="Proteomes" id="UP000199503"/>
    </source>
</evidence>